<evidence type="ECO:0000256" key="8">
    <source>
        <dbReference type="ARBA" id="ARBA00022982"/>
    </source>
</evidence>
<sequence>MIVEPSTLQIVWFCLIAVLWIGFLVLEGFDFGVAMLLPFIGRNDKEKRVLVNSIGPLWDGNEVWLLTAGGATFAAFPGWYATLFSALYLPLFLILMGLIVRGLAFEYRAKRPEQAWKDRWDWGACIGSFVVSLVFGVGFANFVKGLPVQVADGRQGVHVFTGGFWSLFSPFALLGGVTLVVVFLFHGAIFLALKTRGDIHTRTKAFAEKIGLVAIGAGGVWLLWSNLAYGIGVSGWILLLVAAAGLGFAWFMVRQDSDGWAFVGTAVAIVVIAIGIFLSMYPDLGFDNSAAETPLNIVTASASPTTLGIMTWAAGVFVPIVLAYQAWSYWVFRRRLSTKNIPDDVKHAEPVA</sequence>
<dbReference type="NCBIfam" id="TIGR00203">
    <property type="entry name" value="cydB"/>
    <property type="match status" value="1"/>
</dbReference>
<keyword evidence="4" id="KW-1003">Cell membrane</keyword>
<proteinExistence type="inferred from homology"/>
<evidence type="ECO:0000256" key="5">
    <source>
        <dbReference type="ARBA" id="ARBA00022617"/>
    </source>
</evidence>
<accession>A0A2N9JI38</accession>
<name>A0A2N9JI38_9ACTN</name>
<keyword evidence="8" id="KW-0249">Electron transport</keyword>
<feature type="transmembrane region" description="Helical" evidence="12">
    <location>
        <begin position="230"/>
        <end position="253"/>
    </location>
</feature>
<feature type="transmembrane region" description="Helical" evidence="12">
    <location>
        <begin position="120"/>
        <end position="143"/>
    </location>
</feature>
<feature type="transmembrane region" description="Helical" evidence="12">
    <location>
        <begin position="260"/>
        <end position="281"/>
    </location>
</feature>
<evidence type="ECO:0000313" key="14">
    <source>
        <dbReference type="Proteomes" id="UP000238164"/>
    </source>
</evidence>
<keyword evidence="9 12" id="KW-1133">Transmembrane helix</keyword>
<feature type="transmembrane region" description="Helical" evidence="12">
    <location>
        <begin position="309"/>
        <end position="332"/>
    </location>
</feature>
<keyword evidence="14" id="KW-1185">Reference proteome</keyword>
<evidence type="ECO:0000256" key="7">
    <source>
        <dbReference type="ARBA" id="ARBA00022723"/>
    </source>
</evidence>
<dbReference type="EMBL" id="LT985188">
    <property type="protein sequence ID" value="SPD87740.1"/>
    <property type="molecule type" value="Genomic_DNA"/>
</dbReference>
<keyword evidence="6 12" id="KW-0812">Transmembrane</keyword>
<feature type="transmembrane region" description="Helical" evidence="12">
    <location>
        <begin position="205"/>
        <end position="224"/>
    </location>
</feature>
<dbReference type="GO" id="GO:0046872">
    <property type="term" value="F:metal ion binding"/>
    <property type="evidence" value="ECO:0007669"/>
    <property type="project" value="UniProtKB-KW"/>
</dbReference>
<keyword evidence="7" id="KW-0479">Metal-binding</keyword>
<dbReference type="PIRSF" id="PIRSF000267">
    <property type="entry name" value="Cyt_oxidse_sub2"/>
    <property type="match status" value="1"/>
</dbReference>
<dbReference type="GO" id="GO:0005886">
    <property type="term" value="C:plasma membrane"/>
    <property type="evidence" value="ECO:0007669"/>
    <property type="project" value="UniProtKB-SubCell"/>
</dbReference>
<dbReference type="GO" id="GO:0016682">
    <property type="term" value="F:oxidoreductase activity, acting on diphenols and related substances as donors, oxygen as acceptor"/>
    <property type="evidence" value="ECO:0007669"/>
    <property type="project" value="TreeGrafter"/>
</dbReference>
<dbReference type="GO" id="GO:0009055">
    <property type="term" value="F:electron transfer activity"/>
    <property type="evidence" value="ECO:0007669"/>
    <property type="project" value="TreeGrafter"/>
</dbReference>
<evidence type="ECO:0000256" key="3">
    <source>
        <dbReference type="ARBA" id="ARBA00022448"/>
    </source>
</evidence>
<evidence type="ECO:0000256" key="12">
    <source>
        <dbReference type="SAM" id="Phobius"/>
    </source>
</evidence>
<keyword evidence="10" id="KW-0408">Iron</keyword>
<protein>
    <submittedName>
        <fullName evidence="13">Cytochrome d ubiquinol oxidase subunit II</fullName>
    </submittedName>
</protein>
<feature type="transmembrane region" description="Helical" evidence="12">
    <location>
        <begin position="12"/>
        <end position="40"/>
    </location>
</feature>
<dbReference type="PANTHER" id="PTHR43141">
    <property type="entry name" value="CYTOCHROME BD2 SUBUNIT II"/>
    <property type="match status" value="1"/>
</dbReference>
<dbReference type="RefSeq" id="WP_105186415.1">
    <property type="nucleotide sequence ID" value="NZ_BAAAGO010000031.1"/>
</dbReference>
<feature type="transmembrane region" description="Helical" evidence="12">
    <location>
        <begin position="79"/>
        <end position="100"/>
    </location>
</feature>
<feature type="transmembrane region" description="Helical" evidence="12">
    <location>
        <begin position="163"/>
        <end position="193"/>
    </location>
</feature>
<keyword evidence="3" id="KW-0813">Transport</keyword>
<evidence type="ECO:0000256" key="9">
    <source>
        <dbReference type="ARBA" id="ARBA00022989"/>
    </source>
</evidence>
<comment type="subcellular location">
    <subcellularLocation>
        <location evidence="1">Cell membrane</location>
        <topology evidence="1">Multi-pass membrane protein</topology>
    </subcellularLocation>
</comment>
<comment type="similarity">
    <text evidence="2">Belongs to the cytochrome ubiquinol oxidase subunit 2 family.</text>
</comment>
<evidence type="ECO:0000256" key="1">
    <source>
        <dbReference type="ARBA" id="ARBA00004651"/>
    </source>
</evidence>
<dbReference type="InterPro" id="IPR003317">
    <property type="entry name" value="Cyt-d_oxidase_su2"/>
</dbReference>
<evidence type="ECO:0000256" key="4">
    <source>
        <dbReference type="ARBA" id="ARBA00022475"/>
    </source>
</evidence>
<dbReference type="AlphaFoldDB" id="A0A2N9JI38"/>
<evidence type="ECO:0000256" key="6">
    <source>
        <dbReference type="ARBA" id="ARBA00022692"/>
    </source>
</evidence>
<keyword evidence="11 12" id="KW-0472">Membrane</keyword>
<dbReference type="Proteomes" id="UP000238164">
    <property type="component" value="Chromosome 1"/>
</dbReference>
<dbReference type="GO" id="GO:0019646">
    <property type="term" value="P:aerobic electron transport chain"/>
    <property type="evidence" value="ECO:0007669"/>
    <property type="project" value="TreeGrafter"/>
</dbReference>
<dbReference type="GO" id="GO:0070069">
    <property type="term" value="C:cytochrome complex"/>
    <property type="evidence" value="ECO:0007669"/>
    <property type="project" value="TreeGrafter"/>
</dbReference>
<dbReference type="OrthoDB" id="9776710at2"/>
<evidence type="ECO:0000256" key="11">
    <source>
        <dbReference type="ARBA" id="ARBA00023136"/>
    </source>
</evidence>
<gene>
    <name evidence="13" type="ORF">MPLG2_2710</name>
</gene>
<reference evidence="13 14" key="1">
    <citation type="submission" date="2018-02" db="EMBL/GenBank/DDBJ databases">
        <authorList>
            <person name="Cohen D.B."/>
            <person name="Kent A.D."/>
        </authorList>
    </citation>
    <scope>NUCLEOTIDE SEQUENCE [LARGE SCALE GENOMIC DNA]</scope>
    <source>
        <strain evidence="13">1</strain>
    </source>
</reference>
<keyword evidence="5" id="KW-0349">Heme</keyword>
<evidence type="ECO:0000256" key="2">
    <source>
        <dbReference type="ARBA" id="ARBA00007543"/>
    </source>
</evidence>
<organism evidence="13 14">
    <name type="scientific">Micropruina glycogenica</name>
    <dbReference type="NCBI Taxonomy" id="75385"/>
    <lineage>
        <taxon>Bacteria</taxon>
        <taxon>Bacillati</taxon>
        <taxon>Actinomycetota</taxon>
        <taxon>Actinomycetes</taxon>
        <taxon>Propionibacteriales</taxon>
        <taxon>Nocardioidaceae</taxon>
        <taxon>Micropruina</taxon>
    </lineage>
</organism>
<dbReference type="Pfam" id="PF02322">
    <property type="entry name" value="Cyt_bd_oxida_II"/>
    <property type="match status" value="1"/>
</dbReference>
<dbReference type="KEGG" id="mgg:MPLG2_2710"/>
<evidence type="ECO:0000313" key="13">
    <source>
        <dbReference type="EMBL" id="SPD87740.1"/>
    </source>
</evidence>
<dbReference type="PANTHER" id="PTHR43141:SF5">
    <property type="entry name" value="CYTOCHROME BD-I UBIQUINOL OXIDASE SUBUNIT 2"/>
    <property type="match status" value="1"/>
</dbReference>
<evidence type="ECO:0000256" key="10">
    <source>
        <dbReference type="ARBA" id="ARBA00023004"/>
    </source>
</evidence>